<feature type="compositionally biased region" description="Gly residues" evidence="1">
    <location>
        <begin position="85"/>
        <end position="101"/>
    </location>
</feature>
<protein>
    <submittedName>
        <fullName evidence="2">Uncharacterized protein</fullName>
    </submittedName>
</protein>
<evidence type="ECO:0000313" key="2">
    <source>
        <dbReference type="EMBL" id="KFM27890.1"/>
    </source>
</evidence>
<organism evidence="2 3">
    <name type="scientific">Auxenochlorella protothecoides</name>
    <name type="common">Green microalga</name>
    <name type="synonym">Chlorella protothecoides</name>
    <dbReference type="NCBI Taxonomy" id="3075"/>
    <lineage>
        <taxon>Eukaryota</taxon>
        <taxon>Viridiplantae</taxon>
        <taxon>Chlorophyta</taxon>
        <taxon>core chlorophytes</taxon>
        <taxon>Trebouxiophyceae</taxon>
        <taxon>Chlorellales</taxon>
        <taxon>Chlorellaceae</taxon>
        <taxon>Auxenochlorella</taxon>
    </lineage>
</organism>
<keyword evidence="3" id="KW-1185">Reference proteome</keyword>
<dbReference type="AlphaFoldDB" id="A0A087SQ86"/>
<evidence type="ECO:0000256" key="1">
    <source>
        <dbReference type="SAM" id="MobiDB-lite"/>
    </source>
</evidence>
<accession>A0A087SQ86</accession>
<dbReference type="EMBL" id="KL662157">
    <property type="protein sequence ID" value="KFM27890.1"/>
    <property type="molecule type" value="Genomic_DNA"/>
</dbReference>
<gene>
    <name evidence="2" type="ORF">F751_5455</name>
</gene>
<sequence length="139" mass="14575">MHCHRALQLRQSLLVPAERRQRAGAVVGGRPRLVGGGAHGEAGAEELERSRWVAIREALQAGLHCILGTGHGEGGGGWTAADHSGGSGGFPTGVAGRGPPGGCRHSRQRCMERSMPLMACPPCRPIRQAGRQAEQPHKA</sequence>
<name>A0A087SQ86_AUXPR</name>
<dbReference type="KEGG" id="apro:F751_5455"/>
<feature type="region of interest" description="Disordered" evidence="1">
    <location>
        <begin position="81"/>
        <end position="106"/>
    </location>
</feature>
<dbReference type="GeneID" id="23616846"/>
<evidence type="ECO:0000313" key="3">
    <source>
        <dbReference type="Proteomes" id="UP000028924"/>
    </source>
</evidence>
<dbReference type="RefSeq" id="XP_011400879.1">
    <property type="nucleotide sequence ID" value="XM_011402577.1"/>
</dbReference>
<dbReference type="Proteomes" id="UP000028924">
    <property type="component" value="Unassembled WGS sequence"/>
</dbReference>
<reference evidence="2 3" key="1">
    <citation type="journal article" date="2014" name="BMC Genomics">
        <title>Oil accumulation mechanisms of the oleaginous microalga Chlorella protothecoides revealed through its genome, transcriptomes, and proteomes.</title>
        <authorList>
            <person name="Gao C."/>
            <person name="Wang Y."/>
            <person name="Shen Y."/>
            <person name="Yan D."/>
            <person name="He X."/>
            <person name="Dai J."/>
            <person name="Wu Q."/>
        </authorList>
    </citation>
    <scope>NUCLEOTIDE SEQUENCE [LARGE SCALE GENOMIC DNA]</scope>
    <source>
        <strain evidence="2 3">0710</strain>
    </source>
</reference>
<proteinExistence type="predicted"/>